<accession>A0ABQ9V8I6</accession>
<dbReference type="EMBL" id="JASSZA010000007">
    <property type="protein sequence ID" value="KAK2105677.1"/>
    <property type="molecule type" value="Genomic_DNA"/>
</dbReference>
<organism evidence="2 3">
    <name type="scientific">Saguinus oedipus</name>
    <name type="common">Cotton-top tamarin</name>
    <name type="synonym">Oedipomidas oedipus</name>
    <dbReference type="NCBI Taxonomy" id="9490"/>
    <lineage>
        <taxon>Eukaryota</taxon>
        <taxon>Metazoa</taxon>
        <taxon>Chordata</taxon>
        <taxon>Craniata</taxon>
        <taxon>Vertebrata</taxon>
        <taxon>Euteleostomi</taxon>
        <taxon>Mammalia</taxon>
        <taxon>Eutheria</taxon>
        <taxon>Euarchontoglires</taxon>
        <taxon>Primates</taxon>
        <taxon>Haplorrhini</taxon>
        <taxon>Platyrrhini</taxon>
        <taxon>Cebidae</taxon>
        <taxon>Callitrichinae</taxon>
        <taxon>Saguinus</taxon>
    </lineage>
</organism>
<name>A0ABQ9V8I6_SAGOE</name>
<dbReference type="Gene3D" id="2.60.40.150">
    <property type="entry name" value="C2 domain"/>
    <property type="match status" value="1"/>
</dbReference>
<evidence type="ECO:0000313" key="3">
    <source>
        <dbReference type="Proteomes" id="UP001266305"/>
    </source>
</evidence>
<gene>
    <name evidence="2" type="ORF">P7K49_015191</name>
</gene>
<dbReference type="InterPro" id="IPR001192">
    <property type="entry name" value="PI-PLC_fam"/>
</dbReference>
<dbReference type="SUPFAM" id="SSF49562">
    <property type="entry name" value="C2 domain (Calcium/lipid-binding domain, CaLB)"/>
    <property type="match status" value="2"/>
</dbReference>
<sequence length="421" mass="44580">MPDTLSGMFNPNSEDPLPGQLKKQLVLRIISGQQLPKPRDSMLGDRGEVGGVGRAGMAMGPMHPTPVSQIIDPFVEVEVIGLPVDCSREQTRVVDDNGPARRWEGTCPTGRPQHHCHTADGGLRLELGPVRGTLLLALPPGFNPTWEETLVFTVHMPEIALVRFLVWDHDPIGRDFIGQRTLAFSSMMPGYRHVYLEGMEEASIFVHVAVSDISGKGVLEGLAPEPPVLTSDPRASCGSLGQCGAPVPCATNACLTLLGALQASPHSVATWLLDMDRVHVCPPASASARGDRSAGPAALQSWQPSQLGPSALWVLLAIAAHTAQGACPGPTLTLSCPEVPSGPCRLPPIHSSSPRPRGSPHGCCGRLTRPSISLVLQSASLWPQSTFRSAAPLGALKVPGARDSAARHPCMQAMPISIRDS</sequence>
<dbReference type="SMART" id="SM00239">
    <property type="entry name" value="C2"/>
    <property type="match status" value="1"/>
</dbReference>
<protein>
    <recommendedName>
        <fullName evidence="1">C2 domain-containing protein</fullName>
    </recommendedName>
</protein>
<comment type="caution">
    <text evidence="2">The sequence shown here is derived from an EMBL/GenBank/DDBJ whole genome shotgun (WGS) entry which is preliminary data.</text>
</comment>
<evidence type="ECO:0000313" key="2">
    <source>
        <dbReference type="EMBL" id="KAK2105677.1"/>
    </source>
</evidence>
<dbReference type="Proteomes" id="UP001266305">
    <property type="component" value="Unassembled WGS sequence"/>
</dbReference>
<evidence type="ECO:0000259" key="1">
    <source>
        <dbReference type="PROSITE" id="PS50004"/>
    </source>
</evidence>
<dbReference type="CDD" id="cd00275">
    <property type="entry name" value="C2_PLC_like"/>
    <property type="match status" value="1"/>
</dbReference>
<proteinExistence type="predicted"/>
<dbReference type="InterPro" id="IPR035892">
    <property type="entry name" value="C2_domain_sf"/>
</dbReference>
<dbReference type="Pfam" id="PF00168">
    <property type="entry name" value="C2"/>
    <property type="match status" value="2"/>
</dbReference>
<dbReference type="InterPro" id="IPR000008">
    <property type="entry name" value="C2_dom"/>
</dbReference>
<dbReference type="PROSITE" id="PS50004">
    <property type="entry name" value="C2"/>
    <property type="match status" value="1"/>
</dbReference>
<feature type="domain" description="C2" evidence="1">
    <location>
        <begin position="5"/>
        <end position="198"/>
    </location>
</feature>
<dbReference type="PANTHER" id="PTHR10336">
    <property type="entry name" value="PHOSPHOINOSITIDE-SPECIFIC PHOSPHOLIPASE C FAMILY PROTEIN"/>
    <property type="match status" value="1"/>
</dbReference>
<reference evidence="2 3" key="1">
    <citation type="submission" date="2023-05" db="EMBL/GenBank/DDBJ databases">
        <title>B98-5 Cell Line De Novo Hybrid Assembly: An Optical Mapping Approach.</title>
        <authorList>
            <person name="Kananen K."/>
            <person name="Auerbach J.A."/>
            <person name="Kautto E."/>
            <person name="Blachly J.S."/>
        </authorList>
    </citation>
    <scope>NUCLEOTIDE SEQUENCE [LARGE SCALE GENOMIC DNA]</scope>
    <source>
        <strain evidence="2">B95-8</strain>
        <tissue evidence="2">Cell line</tissue>
    </source>
</reference>
<keyword evidence="3" id="KW-1185">Reference proteome</keyword>
<dbReference type="PANTHER" id="PTHR10336:SF166">
    <property type="entry name" value="1-PHOSPHATIDYLINOSITOL 4,5-BISPHOSPHATE PHOSPHODIESTERASE ETA-2"/>
    <property type="match status" value="1"/>
</dbReference>